<dbReference type="RefSeq" id="XP_022285727.1">
    <property type="nucleotide sequence ID" value="XM_022429246.1"/>
</dbReference>
<name>A0A219AR99_METCM</name>
<dbReference type="Proteomes" id="UP000078397">
    <property type="component" value="Unassembled WGS sequence"/>
</dbReference>
<evidence type="ECO:0000313" key="2">
    <source>
        <dbReference type="Proteomes" id="UP000078397"/>
    </source>
</evidence>
<evidence type="ECO:0000313" key="1">
    <source>
        <dbReference type="EMBL" id="OWT43291.1"/>
    </source>
</evidence>
<dbReference type="AlphaFoldDB" id="A0A219AR99"/>
<dbReference type="KEGG" id="pchm:VFPPC_17546"/>
<keyword evidence="2" id="KW-1185">Reference proteome</keyword>
<gene>
    <name evidence="1" type="ORF">VFPPC_17546</name>
</gene>
<protein>
    <submittedName>
        <fullName evidence="1">Uncharacterized protein</fullName>
    </submittedName>
</protein>
<accession>A0A219AR99</accession>
<comment type="caution">
    <text evidence="1">The sequence shown here is derived from an EMBL/GenBank/DDBJ whole genome shotgun (WGS) entry which is preliminary data.</text>
</comment>
<dbReference type="GeneID" id="33936497"/>
<proteinExistence type="predicted"/>
<sequence length="54" mass="6060">MCQTRKCINDQTLDVWLDSALFFVGDKVLVILLLRQWEDALANVSSLHMAAGLP</sequence>
<dbReference type="EMBL" id="LSBJ02000002">
    <property type="protein sequence ID" value="OWT43291.1"/>
    <property type="molecule type" value="Genomic_DNA"/>
</dbReference>
<organism evidence="1 2">
    <name type="scientific">Pochonia chlamydosporia 170</name>
    <dbReference type="NCBI Taxonomy" id="1380566"/>
    <lineage>
        <taxon>Eukaryota</taxon>
        <taxon>Fungi</taxon>
        <taxon>Dikarya</taxon>
        <taxon>Ascomycota</taxon>
        <taxon>Pezizomycotina</taxon>
        <taxon>Sordariomycetes</taxon>
        <taxon>Hypocreomycetidae</taxon>
        <taxon>Hypocreales</taxon>
        <taxon>Clavicipitaceae</taxon>
        <taxon>Pochonia</taxon>
    </lineage>
</organism>
<reference evidence="1 2" key="1">
    <citation type="journal article" date="2016" name="PLoS Pathog.">
        <title>Biosynthesis of antibiotic leucinostatins in bio-control fungus Purpureocillium lilacinum and their inhibition on phytophthora revealed by genome mining.</title>
        <authorList>
            <person name="Wang G."/>
            <person name="Liu Z."/>
            <person name="Lin R."/>
            <person name="Li E."/>
            <person name="Mao Z."/>
            <person name="Ling J."/>
            <person name="Yang Y."/>
            <person name="Yin W.B."/>
            <person name="Xie B."/>
        </authorList>
    </citation>
    <scope>NUCLEOTIDE SEQUENCE [LARGE SCALE GENOMIC DNA]</scope>
    <source>
        <strain evidence="1">170</strain>
    </source>
</reference>